<dbReference type="Proteomes" id="UP001254608">
    <property type="component" value="Unassembled WGS sequence"/>
</dbReference>
<proteinExistence type="predicted"/>
<organism evidence="1 2">
    <name type="scientific">Banduia mediterranea</name>
    <dbReference type="NCBI Taxonomy" id="3075609"/>
    <lineage>
        <taxon>Bacteria</taxon>
        <taxon>Pseudomonadati</taxon>
        <taxon>Pseudomonadota</taxon>
        <taxon>Gammaproteobacteria</taxon>
        <taxon>Nevskiales</taxon>
        <taxon>Algiphilaceae</taxon>
        <taxon>Banduia</taxon>
    </lineage>
</organism>
<comment type="caution">
    <text evidence="1">The sequence shown here is derived from an EMBL/GenBank/DDBJ whole genome shotgun (WGS) entry which is preliminary data.</text>
</comment>
<evidence type="ECO:0000313" key="2">
    <source>
        <dbReference type="Proteomes" id="UP001254608"/>
    </source>
</evidence>
<dbReference type="EMBL" id="JAVRIC010000021">
    <property type="protein sequence ID" value="MDT0498420.1"/>
    <property type="molecule type" value="Genomic_DNA"/>
</dbReference>
<dbReference type="RefSeq" id="WP_311365829.1">
    <property type="nucleotide sequence ID" value="NZ_JAVRIC010000021.1"/>
</dbReference>
<sequence length="50" mass="5657">MASCKVPMPASRIVPIWDFSVNHALRDAEFTRFYEKFGPEIPWCVAGLDG</sequence>
<name>A0ABU2WKL6_9GAMM</name>
<keyword evidence="2" id="KW-1185">Reference proteome</keyword>
<accession>A0ABU2WKL6</accession>
<protein>
    <submittedName>
        <fullName evidence="1">Uncharacterized protein</fullName>
    </submittedName>
</protein>
<evidence type="ECO:0000313" key="1">
    <source>
        <dbReference type="EMBL" id="MDT0498420.1"/>
    </source>
</evidence>
<reference evidence="1 2" key="1">
    <citation type="submission" date="2023-09" db="EMBL/GenBank/DDBJ databases">
        <authorList>
            <person name="Rey-Velasco X."/>
        </authorList>
    </citation>
    <scope>NUCLEOTIDE SEQUENCE [LARGE SCALE GENOMIC DNA]</scope>
    <source>
        <strain evidence="1 2">W345</strain>
    </source>
</reference>
<gene>
    <name evidence="1" type="ORF">RM530_13760</name>
</gene>